<evidence type="ECO:0000313" key="9">
    <source>
        <dbReference type="EMBL" id="KAL3805092.1"/>
    </source>
</evidence>
<keyword evidence="2" id="KW-0645">Protease</keyword>
<evidence type="ECO:0000256" key="2">
    <source>
        <dbReference type="ARBA" id="ARBA00022670"/>
    </source>
</evidence>
<organism evidence="9 10">
    <name type="scientific">Cyclotella cryptica</name>
    <dbReference type="NCBI Taxonomy" id="29204"/>
    <lineage>
        <taxon>Eukaryota</taxon>
        <taxon>Sar</taxon>
        <taxon>Stramenopiles</taxon>
        <taxon>Ochrophyta</taxon>
        <taxon>Bacillariophyta</taxon>
        <taxon>Coscinodiscophyceae</taxon>
        <taxon>Thalassiosirophycidae</taxon>
        <taxon>Stephanodiscales</taxon>
        <taxon>Stephanodiscaceae</taxon>
        <taxon>Cyclotella</taxon>
    </lineage>
</organism>
<proteinExistence type="inferred from homology"/>
<dbReference type="PANTHER" id="PTHR10942">
    <property type="entry name" value="LEISHMANOLYSIN-LIKE PEPTIDASE"/>
    <property type="match status" value="1"/>
</dbReference>
<dbReference type="Gene3D" id="3.40.50.450">
    <property type="match status" value="2"/>
</dbReference>
<keyword evidence="6 8" id="KW-0482">Metalloprotease</keyword>
<dbReference type="AlphaFoldDB" id="A0ABD3QXR2"/>
<dbReference type="SUPFAM" id="SSF102405">
    <property type="entry name" value="MCP/YpsA-like"/>
    <property type="match status" value="1"/>
</dbReference>
<keyword evidence="3 8" id="KW-0479">Metal-binding</keyword>
<comment type="cofactor">
    <cofactor evidence="8">
        <name>Zn(2+)</name>
        <dbReference type="ChEBI" id="CHEBI:29105"/>
    </cofactor>
    <text evidence="8">Binds 1 zinc ion per subunit.</text>
</comment>
<feature type="binding site" evidence="8">
    <location>
        <position position="683"/>
    </location>
    <ligand>
        <name>Zn(2+)</name>
        <dbReference type="ChEBI" id="CHEBI:29105"/>
        <note>catalytic</note>
    </ligand>
</feature>
<keyword evidence="4" id="KW-0378">Hydrolase</keyword>
<dbReference type="Gene3D" id="3.10.170.20">
    <property type="match status" value="1"/>
</dbReference>
<reference evidence="9 10" key="1">
    <citation type="journal article" date="2020" name="G3 (Bethesda)">
        <title>Improved Reference Genome for Cyclotella cryptica CCMP332, a Model for Cell Wall Morphogenesis, Salinity Adaptation, and Lipid Production in Diatoms (Bacillariophyta).</title>
        <authorList>
            <person name="Roberts W.R."/>
            <person name="Downey K.M."/>
            <person name="Ruck E.C."/>
            <person name="Traller J.C."/>
            <person name="Alverson A.J."/>
        </authorList>
    </citation>
    <scope>NUCLEOTIDE SEQUENCE [LARGE SCALE GENOMIC DNA]</scope>
    <source>
        <strain evidence="9 10">CCMP332</strain>
    </source>
</reference>
<name>A0ABD3QXR2_9STRA</name>
<sequence>MTAVDDDNKAPKSLRICCYGSSSSRTPTKYTNAAYDLGMILAKRGHTCVNGAGTYVSYVYVLRTALKFMFGLHTSECLDAGGCMAAMNQGANDGNGKIIGVIHEMFVVDGSDWLEGSHSVFSQGGKHQIVVARGDNLQERKRLLVAGADALVVLPGGPGTWDELWEMACARHIGLHHMPIVCVNVDGYYDNFWKILQRAHEEELLYKHPTEIVHFEETPEAAVRWIETFLADPKNVKQQREVKKRSSMLKRMESNLSGDAFSVWGRMTSFFGDANVRGSGLGNASGYNRRPTHNIPDLALPTKQVLLMPSMKRPLIIILVVWINKSICTEKLIKNHERDLYEDFNADSGWHRTRRNAAQIVLSYGENGHPFDKYSSAPQASHTRELQLETNESSSLLYDTLERYPTVSPSPHSSQAPSTQFPTMISYDPSLYEPLRIHVDAHRLKSLVDDDPSKYDIVNYLKTEAAAKAAEFWSRHLSTIPVGEDIIITPEQCPLAFQGSEKRDAYTYNQTDLVFYLFADEGPCDGESPPIAFSDECAMDQFDRPIAGWLLICSEFFSSISSDDTEGRSQRQKLDEVLQHELAHILGMSGSTMAYWRDSLKGGAPRTLRPLAVEEVMCVNGTIINTTMPSEDTVMMGTTNSGVRYFEVVTPTVRNVVANQFDCENATGARLDNFDRFNCIGSHWSSRIFAEETMVSRNMPWEQSITAVTLALFEDTGWYKANFSASPGTLYPPSYGYGAGCAFLTDDCILDDNVPEFGQDTFCKTLTTDSPIRCDVSHKRFTKCDLVDYSTYIEDPVYTFLTAPSAPGEEYQYFTNTTLGSFIRFDADYCPTYAAPPYLTINTSGIAEGPRYIECSGSETLEDAYDFESYGSTTSRCFNTLGAIERPLCLNAECVFSDDVSVIVTVNNDEKVSCESDGQLITLESLNIQIECPRREVICPE</sequence>
<dbReference type="Pfam" id="PF01457">
    <property type="entry name" value="Peptidase_M8"/>
    <property type="match status" value="1"/>
</dbReference>
<dbReference type="GO" id="GO:0006508">
    <property type="term" value="P:proteolysis"/>
    <property type="evidence" value="ECO:0007669"/>
    <property type="project" value="UniProtKB-KW"/>
</dbReference>
<accession>A0ABD3QXR2</accession>
<evidence type="ECO:0000313" key="10">
    <source>
        <dbReference type="Proteomes" id="UP001516023"/>
    </source>
</evidence>
<evidence type="ECO:0008006" key="11">
    <source>
        <dbReference type="Google" id="ProtNLM"/>
    </source>
</evidence>
<dbReference type="Proteomes" id="UP001516023">
    <property type="component" value="Unassembled WGS sequence"/>
</dbReference>
<evidence type="ECO:0000256" key="4">
    <source>
        <dbReference type="ARBA" id="ARBA00022801"/>
    </source>
</evidence>
<feature type="binding site" evidence="8">
    <location>
        <position position="584"/>
    </location>
    <ligand>
        <name>Zn(2+)</name>
        <dbReference type="ChEBI" id="CHEBI:29105"/>
        <note>catalytic</note>
    </ligand>
</feature>
<evidence type="ECO:0000256" key="3">
    <source>
        <dbReference type="ARBA" id="ARBA00022723"/>
    </source>
</evidence>
<dbReference type="GO" id="GO:0046872">
    <property type="term" value="F:metal ion binding"/>
    <property type="evidence" value="ECO:0007669"/>
    <property type="project" value="UniProtKB-KW"/>
</dbReference>
<evidence type="ECO:0000256" key="7">
    <source>
        <dbReference type="PIRSR" id="PIRSR601577-1"/>
    </source>
</evidence>
<evidence type="ECO:0000256" key="1">
    <source>
        <dbReference type="ARBA" id="ARBA00005860"/>
    </source>
</evidence>
<comment type="caution">
    <text evidence="9">The sequence shown here is derived from an EMBL/GenBank/DDBJ whole genome shotgun (WGS) entry which is preliminary data.</text>
</comment>
<dbReference type="InterPro" id="IPR001577">
    <property type="entry name" value="Peptidase_M8"/>
</dbReference>
<protein>
    <recommendedName>
        <fullName evidence="11">Cytokinin riboside 5'-monophosphate phosphoribohydrolase</fullName>
    </recommendedName>
</protein>
<evidence type="ECO:0000256" key="8">
    <source>
        <dbReference type="PIRSR" id="PIRSR601577-2"/>
    </source>
</evidence>
<dbReference type="EMBL" id="JABMIG020000004">
    <property type="protein sequence ID" value="KAL3805092.1"/>
    <property type="molecule type" value="Genomic_DNA"/>
</dbReference>
<dbReference type="SUPFAM" id="SSF55486">
    <property type="entry name" value="Metalloproteases ('zincins'), catalytic domain"/>
    <property type="match status" value="1"/>
</dbReference>
<keyword evidence="5 8" id="KW-0862">Zinc</keyword>
<evidence type="ECO:0000256" key="6">
    <source>
        <dbReference type="ARBA" id="ARBA00023049"/>
    </source>
</evidence>
<gene>
    <name evidence="9" type="ORF">HJC23_003320</name>
</gene>
<dbReference type="GO" id="GO:0008237">
    <property type="term" value="F:metallopeptidase activity"/>
    <property type="evidence" value="ECO:0007669"/>
    <property type="project" value="UniProtKB-KW"/>
</dbReference>
<evidence type="ECO:0000256" key="5">
    <source>
        <dbReference type="ARBA" id="ARBA00022833"/>
    </source>
</evidence>
<feature type="binding site" evidence="8">
    <location>
        <position position="580"/>
    </location>
    <ligand>
        <name>Zn(2+)</name>
        <dbReference type="ChEBI" id="CHEBI:29105"/>
        <note>catalytic</note>
    </ligand>
</feature>
<dbReference type="InterPro" id="IPR031100">
    <property type="entry name" value="LOG_fam"/>
</dbReference>
<dbReference type="PANTHER" id="PTHR10942:SF0">
    <property type="entry name" value="LEISHMANOLYSIN-LIKE PEPTIDASE"/>
    <property type="match status" value="1"/>
</dbReference>
<feature type="active site" evidence="7">
    <location>
        <position position="581"/>
    </location>
</feature>
<dbReference type="Gene3D" id="3.90.132.10">
    <property type="entry name" value="Leishmanolysin , domain 2"/>
    <property type="match status" value="1"/>
</dbReference>
<comment type="similarity">
    <text evidence="1">Belongs to the peptidase M8 family.</text>
</comment>
<dbReference type="Pfam" id="PF03641">
    <property type="entry name" value="Lysine_decarbox"/>
    <property type="match status" value="1"/>
</dbReference>
<dbReference type="FunFam" id="3.40.50.450:FF:000085">
    <property type="entry name" value="Cytokinin riboside 5'-monophosphate phosphoribohydrolase"/>
    <property type="match status" value="1"/>
</dbReference>
<keyword evidence="10" id="KW-1185">Reference proteome</keyword>